<reference evidence="2" key="1">
    <citation type="journal article" date="2019" name="Int. J. Syst. Evol. Microbiol.">
        <title>The Global Catalogue of Microorganisms (GCM) 10K type strain sequencing project: providing services to taxonomists for standard genome sequencing and annotation.</title>
        <authorList>
            <consortium name="The Broad Institute Genomics Platform"/>
            <consortium name="The Broad Institute Genome Sequencing Center for Infectious Disease"/>
            <person name="Wu L."/>
            <person name="Ma J."/>
        </authorList>
    </citation>
    <scope>NUCLEOTIDE SEQUENCE [LARGE SCALE GENOMIC DNA]</scope>
    <source>
        <strain evidence="2">JCM 16546</strain>
    </source>
</reference>
<name>A0ABP7B002_9MICO</name>
<accession>A0ABP7B002</accession>
<dbReference type="Pfam" id="PF04402">
    <property type="entry name" value="SIMPL"/>
    <property type="match status" value="1"/>
</dbReference>
<protein>
    <recommendedName>
        <fullName evidence="3">SIMPL domain-containing protein</fullName>
    </recommendedName>
</protein>
<sequence>MTSITVEGSHRIYRAAERGTLQLTVSLKGTDRDRVVRTHADLHNEVAAAVRARREAGAATWYDAGRISVWAYTPDPTQKHPKPVTTHRASSTIEAKYADLAMLADDVAGFSAREGVAVGPVQWSLTEATRTGLQAEAAAGAIADATKRALTYAEAIRPGGGVHLALARVIESHLHGAGGGGGFAGTYARGAAMAMADSAPAEITTPDLEVSASVVAEFQL</sequence>
<evidence type="ECO:0000313" key="1">
    <source>
        <dbReference type="EMBL" id="GAA3644912.1"/>
    </source>
</evidence>
<keyword evidence="2" id="KW-1185">Reference proteome</keyword>
<comment type="caution">
    <text evidence="1">The sequence shown here is derived from an EMBL/GenBank/DDBJ whole genome shotgun (WGS) entry which is preliminary data.</text>
</comment>
<evidence type="ECO:0008006" key="3">
    <source>
        <dbReference type="Google" id="ProtNLM"/>
    </source>
</evidence>
<dbReference type="EMBL" id="BAAAYV010000001">
    <property type="protein sequence ID" value="GAA3644912.1"/>
    <property type="molecule type" value="Genomic_DNA"/>
</dbReference>
<dbReference type="InterPro" id="IPR007497">
    <property type="entry name" value="SIMPL/DUF541"/>
</dbReference>
<organism evidence="1 2">
    <name type="scientific">Microbacterium marinilacus</name>
    <dbReference type="NCBI Taxonomy" id="415209"/>
    <lineage>
        <taxon>Bacteria</taxon>
        <taxon>Bacillati</taxon>
        <taxon>Actinomycetota</taxon>
        <taxon>Actinomycetes</taxon>
        <taxon>Micrococcales</taxon>
        <taxon>Microbacteriaceae</taxon>
        <taxon>Microbacterium</taxon>
    </lineage>
</organism>
<dbReference type="Proteomes" id="UP001410795">
    <property type="component" value="Unassembled WGS sequence"/>
</dbReference>
<proteinExistence type="predicted"/>
<evidence type="ECO:0000313" key="2">
    <source>
        <dbReference type="Proteomes" id="UP001410795"/>
    </source>
</evidence>
<dbReference type="Gene3D" id="3.30.70.2970">
    <property type="entry name" value="Protein of unknown function (DUF541), domain 2"/>
    <property type="match status" value="1"/>
</dbReference>
<dbReference type="Gene3D" id="3.30.110.170">
    <property type="entry name" value="Protein of unknown function (DUF541), domain 1"/>
    <property type="match status" value="1"/>
</dbReference>
<gene>
    <name evidence="1" type="ORF">GCM10022202_00180</name>
</gene>
<dbReference type="RefSeq" id="WP_221860159.1">
    <property type="nucleotide sequence ID" value="NZ_BAAAYV010000001.1"/>
</dbReference>